<evidence type="ECO:0000313" key="2">
    <source>
        <dbReference type="EMBL" id="SES04093.1"/>
    </source>
</evidence>
<dbReference type="EMBL" id="FOGS01000006">
    <property type="protein sequence ID" value="SES04093.1"/>
    <property type="molecule type" value="Genomic_DNA"/>
</dbReference>
<accession>A0A1H9U4U2</accession>
<dbReference type="STRING" id="416874.SAMN04487958_10649"/>
<reference evidence="3" key="1">
    <citation type="submission" date="2016-10" db="EMBL/GenBank/DDBJ databases">
        <authorList>
            <person name="Varghese N."/>
            <person name="Submissions S."/>
        </authorList>
    </citation>
    <scope>NUCLEOTIDE SEQUENCE [LARGE SCALE GENOMIC DNA]</scope>
    <source>
        <strain evidence="3">CGMCC 1.6495</strain>
    </source>
</reference>
<dbReference type="PANTHER" id="PTHR43591">
    <property type="entry name" value="METHYLTRANSFERASE"/>
    <property type="match status" value="1"/>
</dbReference>
<evidence type="ECO:0000259" key="1">
    <source>
        <dbReference type="Pfam" id="PF13649"/>
    </source>
</evidence>
<keyword evidence="3" id="KW-1185">Reference proteome</keyword>
<dbReference type="GO" id="GO:0032259">
    <property type="term" value="P:methylation"/>
    <property type="evidence" value="ECO:0007669"/>
    <property type="project" value="UniProtKB-KW"/>
</dbReference>
<dbReference type="Proteomes" id="UP000198505">
    <property type="component" value="Unassembled WGS sequence"/>
</dbReference>
<gene>
    <name evidence="2" type="ORF">SAMN04487958_10649</name>
</gene>
<evidence type="ECO:0000313" key="3">
    <source>
        <dbReference type="Proteomes" id="UP000198505"/>
    </source>
</evidence>
<dbReference type="Pfam" id="PF13649">
    <property type="entry name" value="Methyltransf_25"/>
    <property type="match status" value="1"/>
</dbReference>
<dbReference type="Gene3D" id="3.40.50.150">
    <property type="entry name" value="Vaccinia Virus protein VP39"/>
    <property type="match status" value="1"/>
</dbReference>
<organism evidence="2 3">
    <name type="scientific">Vreelandella subterranea</name>
    <dbReference type="NCBI Taxonomy" id="416874"/>
    <lineage>
        <taxon>Bacteria</taxon>
        <taxon>Pseudomonadati</taxon>
        <taxon>Pseudomonadota</taxon>
        <taxon>Gammaproteobacteria</taxon>
        <taxon>Oceanospirillales</taxon>
        <taxon>Halomonadaceae</taxon>
        <taxon>Vreelandella</taxon>
    </lineage>
</organism>
<sequence>MSTTAISPPPTNWQASVAHAFSRAAPRYDALANAQRHIGETLWATLPDTAGSSLLDMGCGTGYWTQRLAARYPHAHVTGLDIAPGMLAEAQARYGNHIRWQLGNAEALPFAADSFDLAFSNLAIQWCRDTGAVMNELQRVLAPGGQAHLMTLLPGTLAEVAHAWQRPEALLQTPEQNELARAIDQSGLTPIHQQVERRRFHYPDLNAVMASIKGVGAQVSRPHARRLTRRELKAARERFETLREPQGLPVSYLCFTLQLEKPS</sequence>
<dbReference type="GO" id="GO:0008168">
    <property type="term" value="F:methyltransferase activity"/>
    <property type="evidence" value="ECO:0007669"/>
    <property type="project" value="UniProtKB-KW"/>
</dbReference>
<dbReference type="CDD" id="cd02440">
    <property type="entry name" value="AdoMet_MTases"/>
    <property type="match status" value="1"/>
</dbReference>
<dbReference type="InterPro" id="IPR041698">
    <property type="entry name" value="Methyltransf_25"/>
</dbReference>
<dbReference type="InterPro" id="IPR029063">
    <property type="entry name" value="SAM-dependent_MTases_sf"/>
</dbReference>
<dbReference type="AlphaFoldDB" id="A0A1H9U4U2"/>
<keyword evidence="2" id="KW-0489">Methyltransferase</keyword>
<dbReference type="RefSeq" id="WP_092827514.1">
    <property type="nucleotide sequence ID" value="NZ_FOGS01000006.1"/>
</dbReference>
<protein>
    <submittedName>
        <fullName evidence="2">Malonyl-CoA O-methyltransferase</fullName>
    </submittedName>
</protein>
<feature type="domain" description="Methyltransferase" evidence="1">
    <location>
        <begin position="55"/>
        <end position="145"/>
    </location>
</feature>
<keyword evidence="2" id="KW-0808">Transferase</keyword>
<dbReference type="SUPFAM" id="SSF53335">
    <property type="entry name" value="S-adenosyl-L-methionine-dependent methyltransferases"/>
    <property type="match status" value="1"/>
</dbReference>
<proteinExistence type="predicted"/>
<name>A0A1H9U4U2_9GAMM</name>